<feature type="domain" description="Protein kinase" evidence="2">
    <location>
        <begin position="9"/>
        <end position="259"/>
    </location>
</feature>
<feature type="non-terminal residue" evidence="3">
    <location>
        <position position="581"/>
    </location>
</feature>
<organism evidence="3 4">
    <name type="scientific">Syncephalis pseudoplumigaleata</name>
    <dbReference type="NCBI Taxonomy" id="1712513"/>
    <lineage>
        <taxon>Eukaryota</taxon>
        <taxon>Fungi</taxon>
        <taxon>Fungi incertae sedis</taxon>
        <taxon>Zoopagomycota</taxon>
        <taxon>Zoopagomycotina</taxon>
        <taxon>Zoopagomycetes</taxon>
        <taxon>Zoopagales</taxon>
        <taxon>Piptocephalidaceae</taxon>
        <taxon>Syncephalis</taxon>
    </lineage>
</organism>
<dbReference type="Pfam" id="PF20168">
    <property type="entry name" value="PDS5"/>
    <property type="match status" value="1"/>
</dbReference>
<evidence type="ECO:0000259" key="2">
    <source>
        <dbReference type="PROSITE" id="PS50011"/>
    </source>
</evidence>
<dbReference type="SUPFAM" id="SSF56112">
    <property type="entry name" value="Protein kinase-like (PK-like)"/>
    <property type="match status" value="1"/>
</dbReference>
<accession>A0A4P9Z2H6</accession>
<reference evidence="4" key="1">
    <citation type="journal article" date="2018" name="Nat. Microbiol.">
        <title>Leveraging single-cell genomics to expand the fungal tree of life.</title>
        <authorList>
            <person name="Ahrendt S.R."/>
            <person name="Quandt C.A."/>
            <person name="Ciobanu D."/>
            <person name="Clum A."/>
            <person name="Salamov A."/>
            <person name="Andreopoulos B."/>
            <person name="Cheng J.F."/>
            <person name="Woyke T."/>
            <person name="Pelin A."/>
            <person name="Henrissat B."/>
            <person name="Reynolds N.K."/>
            <person name="Benny G.L."/>
            <person name="Smith M.E."/>
            <person name="James T.Y."/>
            <person name="Grigoriev I.V."/>
        </authorList>
    </citation>
    <scope>NUCLEOTIDE SEQUENCE [LARGE SCALE GENOMIC DNA]</scope>
    <source>
        <strain evidence="4">Benny S71-1</strain>
    </source>
</reference>
<dbReference type="PROSITE" id="PS50011">
    <property type="entry name" value="PROTEIN_KINASE_DOM"/>
    <property type="match status" value="1"/>
</dbReference>
<dbReference type="InterPro" id="IPR000719">
    <property type="entry name" value="Prot_kinase_dom"/>
</dbReference>
<dbReference type="AlphaFoldDB" id="A0A4P9Z2H6"/>
<dbReference type="GO" id="GO:0005524">
    <property type="term" value="F:ATP binding"/>
    <property type="evidence" value="ECO:0007669"/>
    <property type="project" value="InterPro"/>
</dbReference>
<keyword evidence="4" id="KW-1185">Reference proteome</keyword>
<name>A0A4P9Z2H6_9FUNG</name>
<dbReference type="EMBL" id="KZ989349">
    <property type="protein sequence ID" value="RKP26723.1"/>
    <property type="molecule type" value="Genomic_DNA"/>
</dbReference>
<evidence type="ECO:0000313" key="4">
    <source>
        <dbReference type="Proteomes" id="UP000278143"/>
    </source>
</evidence>
<dbReference type="SUPFAM" id="SSF48371">
    <property type="entry name" value="ARM repeat"/>
    <property type="match status" value="1"/>
</dbReference>
<dbReference type="GO" id="GO:0006409">
    <property type="term" value="P:tRNA export from nucleus"/>
    <property type="evidence" value="ECO:0007669"/>
    <property type="project" value="TreeGrafter"/>
</dbReference>
<dbReference type="PANTHER" id="PTHR12984:SF3">
    <property type="entry name" value="N-TERMINAL KINASE-LIKE PROTEIN"/>
    <property type="match status" value="1"/>
</dbReference>
<dbReference type="InterPro" id="IPR016024">
    <property type="entry name" value="ARM-type_fold"/>
</dbReference>
<dbReference type="GO" id="GO:0004672">
    <property type="term" value="F:protein kinase activity"/>
    <property type="evidence" value="ECO:0007669"/>
    <property type="project" value="InterPro"/>
</dbReference>
<evidence type="ECO:0000256" key="1">
    <source>
        <dbReference type="SAM" id="MobiDB-lite"/>
    </source>
</evidence>
<dbReference type="GO" id="GO:0005737">
    <property type="term" value="C:cytoplasm"/>
    <property type="evidence" value="ECO:0007669"/>
    <property type="project" value="TreeGrafter"/>
</dbReference>
<protein>
    <submittedName>
        <fullName evidence="3">Armadillo-type protein</fullName>
    </submittedName>
</protein>
<dbReference type="OrthoDB" id="447103at2759"/>
<dbReference type="InterPro" id="IPR011989">
    <property type="entry name" value="ARM-like"/>
</dbReference>
<feature type="region of interest" description="Disordered" evidence="1">
    <location>
        <begin position="525"/>
        <end position="557"/>
    </location>
</feature>
<dbReference type="Gene3D" id="3.30.200.20">
    <property type="entry name" value="Phosphorylase Kinase, domain 1"/>
    <property type="match status" value="1"/>
</dbReference>
<dbReference type="Gene3D" id="1.25.10.10">
    <property type="entry name" value="Leucine-rich Repeat Variant"/>
    <property type="match status" value="1"/>
</dbReference>
<evidence type="ECO:0000313" key="3">
    <source>
        <dbReference type="EMBL" id="RKP26723.1"/>
    </source>
</evidence>
<dbReference type="InterPro" id="IPR011009">
    <property type="entry name" value="Kinase-like_dom_sf"/>
</dbReference>
<gene>
    <name evidence="3" type="ORF">SYNPS1DRAFT_10890</name>
</gene>
<proteinExistence type="predicted"/>
<dbReference type="InterPro" id="IPR051177">
    <property type="entry name" value="CIK-Related_Protein"/>
</dbReference>
<dbReference type="Gene3D" id="1.10.510.10">
    <property type="entry name" value="Transferase(Phosphotransferase) domain 1"/>
    <property type="match status" value="1"/>
</dbReference>
<dbReference type="Proteomes" id="UP000278143">
    <property type="component" value="Unassembled WGS sequence"/>
</dbReference>
<feature type="non-terminal residue" evidence="3">
    <location>
        <position position="1"/>
    </location>
</feature>
<sequence>GHEFPYTIGECVSELGRNDTVWTLYEGRKTTDQSVVSVLAYEKARGSSGELALARNAFSRFRTIRHPGLIRYIDGTETHIYMATDVIRPLRAVLNASERNDNLLAWGLFNIAKMVHFLNNDCNLVHGNLRIGSIFVNGAGEWKLGGLELLSSLRDEHPFITINAGLIPDAKRYATPEVARGTWDTMKEYEPSATDSWHYACLIYELFNGAFTRPEQLRTPGKVPSNLRQPYLTLLDNNPRSRATLGRFIDHVSRPNGYFMNDFVQANLFLDNFNVKDQPEREAFLNRLAPMIGEFPVEFNQHKLLPELLKALEYGSGGNKVIKPIAQISEQLNEKDYHALVAPTISRLFALPDRSIRMGLLEHLGPFIQHLSSKTICNTLFPHYVTGFTDSAPMIRDATVRSALLMAPKLSDKVNNQELSKYICKALLDPEPGIRTNAIICLGKLSKYMSEATRSKSILVALFNGLRDPFPSARSSALMAIAATLDDYPAPDYARRILPAIAPLLVDPHREVRVQAFKAASQMMDKLHAHSESMPDEPTPDPNANVPGDSNAASAGSVGSVAVSMGAEWAGWAVSSVARKV</sequence>
<dbReference type="PANTHER" id="PTHR12984">
    <property type="entry name" value="SCY1-RELATED S/T PROTEIN KINASE-LIKE"/>
    <property type="match status" value="1"/>
</dbReference>